<evidence type="ECO:0000313" key="4">
    <source>
        <dbReference type="Proteomes" id="UP000198287"/>
    </source>
</evidence>
<sequence length="150" mass="17095">MGQGASAFPGLESALGYTFRDKNLLLEALSHDSLRVNDRAMRDYQRFEHLGDAVIAFVITNYLFRKYPNYDEGQLSSRRGSLVGQNYQKGIAQRLELDKFVKMSQGVRGFQRFDKFLEALIGAVFMDAGGEERGYPVAKRVIYKLWGLQE</sequence>
<dbReference type="PROSITE" id="PS50142">
    <property type="entry name" value="RNASE_3_2"/>
    <property type="match status" value="1"/>
</dbReference>
<dbReference type="OrthoDB" id="6978002at2759"/>
<dbReference type="Gene3D" id="1.10.1520.10">
    <property type="entry name" value="Ribonuclease III domain"/>
    <property type="match status" value="1"/>
</dbReference>
<organism evidence="3 4">
    <name type="scientific">Folsomia candida</name>
    <name type="common">Springtail</name>
    <dbReference type="NCBI Taxonomy" id="158441"/>
    <lineage>
        <taxon>Eukaryota</taxon>
        <taxon>Metazoa</taxon>
        <taxon>Ecdysozoa</taxon>
        <taxon>Arthropoda</taxon>
        <taxon>Hexapoda</taxon>
        <taxon>Collembola</taxon>
        <taxon>Entomobryomorpha</taxon>
        <taxon>Isotomoidea</taxon>
        <taxon>Isotomidae</taxon>
        <taxon>Proisotominae</taxon>
        <taxon>Folsomia</taxon>
    </lineage>
</organism>
<dbReference type="GO" id="GO:0005634">
    <property type="term" value="C:nucleus"/>
    <property type="evidence" value="ECO:0007669"/>
    <property type="project" value="TreeGrafter"/>
</dbReference>
<dbReference type="EMBL" id="LNIX01000055">
    <property type="protein sequence ID" value="OXA37604.1"/>
    <property type="molecule type" value="Genomic_DNA"/>
</dbReference>
<evidence type="ECO:0000256" key="1">
    <source>
        <dbReference type="ARBA" id="ARBA00022801"/>
    </source>
</evidence>
<reference evidence="3 4" key="1">
    <citation type="submission" date="2015-12" db="EMBL/GenBank/DDBJ databases">
        <title>The genome of Folsomia candida.</title>
        <authorList>
            <person name="Faddeeva A."/>
            <person name="Derks M.F."/>
            <person name="Anvar Y."/>
            <person name="Smit S."/>
            <person name="Van Straalen N."/>
            <person name="Roelofs D."/>
        </authorList>
    </citation>
    <scope>NUCLEOTIDE SEQUENCE [LARGE SCALE GENOMIC DNA]</scope>
    <source>
        <strain evidence="3 4">VU population</strain>
        <tissue evidence="3">Whole body</tissue>
    </source>
</reference>
<dbReference type="SUPFAM" id="SSF69065">
    <property type="entry name" value="RNase III domain-like"/>
    <property type="match status" value="1"/>
</dbReference>
<evidence type="ECO:0000259" key="2">
    <source>
        <dbReference type="PROSITE" id="PS50142"/>
    </source>
</evidence>
<evidence type="ECO:0000313" key="3">
    <source>
        <dbReference type="EMBL" id="OXA37604.1"/>
    </source>
</evidence>
<dbReference type="SMART" id="SM00535">
    <property type="entry name" value="RIBOc"/>
    <property type="match status" value="1"/>
</dbReference>
<keyword evidence="1" id="KW-0378">Hydrolase</keyword>
<comment type="caution">
    <text evidence="3">The sequence shown here is derived from an EMBL/GenBank/DDBJ whole genome shotgun (WGS) entry which is preliminary data.</text>
</comment>
<dbReference type="AlphaFoldDB" id="A0A226CYB9"/>
<name>A0A226CYB9_FOLCA</name>
<dbReference type="Proteomes" id="UP000198287">
    <property type="component" value="Unassembled WGS sequence"/>
</dbReference>
<dbReference type="GO" id="GO:0004525">
    <property type="term" value="F:ribonuclease III activity"/>
    <property type="evidence" value="ECO:0007669"/>
    <property type="project" value="InterPro"/>
</dbReference>
<proteinExistence type="predicted"/>
<dbReference type="PANTHER" id="PTHR14950:SF37">
    <property type="entry name" value="ENDORIBONUCLEASE DICER"/>
    <property type="match status" value="1"/>
</dbReference>
<feature type="domain" description="RNase III" evidence="2">
    <location>
        <begin position="8"/>
        <end position="129"/>
    </location>
</feature>
<dbReference type="Pfam" id="PF14622">
    <property type="entry name" value="Ribonucleas_3_3"/>
    <property type="match status" value="1"/>
</dbReference>
<dbReference type="CDD" id="cd00593">
    <property type="entry name" value="RIBOc"/>
    <property type="match status" value="1"/>
</dbReference>
<dbReference type="InterPro" id="IPR036389">
    <property type="entry name" value="RNase_III_sf"/>
</dbReference>
<gene>
    <name evidence="3" type="ORF">Fcan01_27678</name>
</gene>
<dbReference type="GO" id="GO:0003723">
    <property type="term" value="F:RNA binding"/>
    <property type="evidence" value="ECO:0007669"/>
    <property type="project" value="TreeGrafter"/>
</dbReference>
<protein>
    <submittedName>
        <fullName evidence="3">Ribonuclease 3</fullName>
    </submittedName>
</protein>
<keyword evidence="4" id="KW-1185">Reference proteome</keyword>
<dbReference type="PANTHER" id="PTHR14950">
    <property type="entry name" value="DICER-RELATED"/>
    <property type="match status" value="1"/>
</dbReference>
<dbReference type="InterPro" id="IPR000999">
    <property type="entry name" value="RNase_III_dom"/>
</dbReference>
<dbReference type="STRING" id="158441.A0A226CYB9"/>
<dbReference type="GO" id="GO:0030422">
    <property type="term" value="P:siRNA processing"/>
    <property type="evidence" value="ECO:0007669"/>
    <property type="project" value="TreeGrafter"/>
</dbReference>
<accession>A0A226CYB9</accession>
<dbReference type="GO" id="GO:0005737">
    <property type="term" value="C:cytoplasm"/>
    <property type="evidence" value="ECO:0007669"/>
    <property type="project" value="TreeGrafter"/>
</dbReference>